<feature type="compositionally biased region" description="Basic and acidic residues" evidence="1">
    <location>
        <begin position="20"/>
        <end position="37"/>
    </location>
</feature>
<feature type="region of interest" description="Disordered" evidence="1">
    <location>
        <begin position="1"/>
        <end position="69"/>
    </location>
</feature>
<organism evidence="2 3">
    <name type="scientific">Amblyomma americanum</name>
    <name type="common">Lone star tick</name>
    <dbReference type="NCBI Taxonomy" id="6943"/>
    <lineage>
        <taxon>Eukaryota</taxon>
        <taxon>Metazoa</taxon>
        <taxon>Ecdysozoa</taxon>
        <taxon>Arthropoda</taxon>
        <taxon>Chelicerata</taxon>
        <taxon>Arachnida</taxon>
        <taxon>Acari</taxon>
        <taxon>Parasitiformes</taxon>
        <taxon>Ixodida</taxon>
        <taxon>Ixodoidea</taxon>
        <taxon>Ixodidae</taxon>
        <taxon>Amblyomminae</taxon>
        <taxon>Amblyomma</taxon>
    </lineage>
</organism>
<evidence type="ECO:0000256" key="1">
    <source>
        <dbReference type="SAM" id="MobiDB-lite"/>
    </source>
</evidence>
<protein>
    <submittedName>
        <fullName evidence="2">Uncharacterized protein</fullName>
    </submittedName>
</protein>
<accession>A0AAQ4ET63</accession>
<keyword evidence="3" id="KW-1185">Reference proteome</keyword>
<sequence>MAGRRGLSEGRSESAISHLVQDKRKEDEPVRRTECRPGRRSRLIRAQPGGWARPQSGTRPGSPGIRAPSAVAQRCAQVGAPVRPKGYTQNKGHSVAAASDAPHALHESGGTVYVVEM</sequence>
<evidence type="ECO:0000313" key="2">
    <source>
        <dbReference type="EMBL" id="KAK8777936.1"/>
    </source>
</evidence>
<dbReference type="AlphaFoldDB" id="A0AAQ4ET63"/>
<reference evidence="2 3" key="1">
    <citation type="journal article" date="2023" name="Arcadia Sci">
        <title>De novo assembly of a long-read Amblyomma americanum tick genome.</title>
        <authorList>
            <person name="Chou S."/>
            <person name="Poskanzer K.E."/>
            <person name="Rollins M."/>
            <person name="Thuy-Boun P.S."/>
        </authorList>
    </citation>
    <scope>NUCLEOTIDE SEQUENCE [LARGE SCALE GENOMIC DNA]</scope>
    <source>
        <strain evidence="2">F_SG_1</strain>
        <tissue evidence="2">Salivary glands</tissue>
    </source>
</reference>
<evidence type="ECO:0000313" key="3">
    <source>
        <dbReference type="Proteomes" id="UP001321473"/>
    </source>
</evidence>
<feature type="compositionally biased region" description="Basic and acidic residues" evidence="1">
    <location>
        <begin position="1"/>
        <end position="12"/>
    </location>
</feature>
<comment type="caution">
    <text evidence="2">The sequence shown here is derived from an EMBL/GenBank/DDBJ whole genome shotgun (WGS) entry which is preliminary data.</text>
</comment>
<proteinExistence type="predicted"/>
<gene>
    <name evidence="2" type="ORF">V5799_020723</name>
</gene>
<dbReference type="Proteomes" id="UP001321473">
    <property type="component" value="Unassembled WGS sequence"/>
</dbReference>
<name>A0AAQ4ET63_AMBAM</name>
<dbReference type="EMBL" id="JARKHS020011297">
    <property type="protein sequence ID" value="KAK8777936.1"/>
    <property type="molecule type" value="Genomic_DNA"/>
</dbReference>